<dbReference type="Gene3D" id="3.40.50.1820">
    <property type="entry name" value="alpha/beta hydrolase"/>
    <property type="match status" value="1"/>
</dbReference>
<evidence type="ECO:0000256" key="2">
    <source>
        <dbReference type="ARBA" id="ARBA00022801"/>
    </source>
</evidence>
<dbReference type="PANTHER" id="PTHR11487:SF0">
    <property type="entry name" value="S-ACYL FATTY ACID SYNTHASE THIOESTERASE, MEDIUM CHAIN"/>
    <property type="match status" value="1"/>
</dbReference>
<dbReference type="RefSeq" id="WP_165301064.1">
    <property type="nucleotide sequence ID" value="NZ_JAAKZZ010000302.1"/>
</dbReference>
<comment type="caution">
    <text evidence="4">The sequence shown here is derived from an EMBL/GenBank/DDBJ whole genome shotgun (WGS) entry which is preliminary data.</text>
</comment>
<feature type="domain" description="Thioesterase TesA-like" evidence="3">
    <location>
        <begin position="23"/>
        <end position="246"/>
    </location>
</feature>
<reference evidence="4 5" key="1">
    <citation type="submission" date="2020-02" db="EMBL/GenBank/DDBJ databases">
        <title>Whole-genome analyses of novel actinobacteria.</title>
        <authorList>
            <person name="Sahin N."/>
            <person name="Tatar D."/>
        </authorList>
    </citation>
    <scope>NUCLEOTIDE SEQUENCE [LARGE SCALE GENOMIC DNA]</scope>
    <source>
        <strain evidence="4 5">SB3404</strain>
    </source>
</reference>
<keyword evidence="5" id="KW-1185">Reference proteome</keyword>
<dbReference type="SMART" id="SM00824">
    <property type="entry name" value="PKS_TE"/>
    <property type="match status" value="1"/>
</dbReference>
<name>A0A6G4X217_9ACTN</name>
<dbReference type="GO" id="GO:0008610">
    <property type="term" value="P:lipid biosynthetic process"/>
    <property type="evidence" value="ECO:0007669"/>
    <property type="project" value="TreeGrafter"/>
</dbReference>
<sequence length="249" mass="26789">MSTSGTTPWTPFPPPGGGKLRLFCFPCAGQGASAYRAWQRLLAPEIDAVPVQLPGREGHATAPPYTDMDALMDALLPALRGQLTERFALFGHSMGGVVAFETARRLEAEGRSPEHVFVAAQRPPRDPGDGQWELHELPHAAFMTMLGLLGQVPAEMFEDPSAVTRAADTLRADFALAETYAPPVGRRLAGPLTVLAGLADSGVPPAALRGWREWASGAFTFRPVPGDHFFVHERTEEIVGLLRSTLLTA</sequence>
<dbReference type="InterPro" id="IPR001031">
    <property type="entry name" value="Thioesterase"/>
</dbReference>
<gene>
    <name evidence="4" type="ORF">G5C65_24370</name>
</gene>
<evidence type="ECO:0000313" key="5">
    <source>
        <dbReference type="Proteomes" id="UP000477722"/>
    </source>
</evidence>
<dbReference type="EMBL" id="JAAKZZ010000302">
    <property type="protein sequence ID" value="NGO71428.1"/>
    <property type="molecule type" value="Genomic_DNA"/>
</dbReference>
<dbReference type="PANTHER" id="PTHR11487">
    <property type="entry name" value="THIOESTERASE"/>
    <property type="match status" value="1"/>
</dbReference>
<dbReference type="SUPFAM" id="SSF53474">
    <property type="entry name" value="alpha/beta-Hydrolases"/>
    <property type="match status" value="1"/>
</dbReference>
<dbReference type="Proteomes" id="UP000477722">
    <property type="component" value="Unassembled WGS sequence"/>
</dbReference>
<evidence type="ECO:0000259" key="3">
    <source>
        <dbReference type="SMART" id="SM00824"/>
    </source>
</evidence>
<dbReference type="AlphaFoldDB" id="A0A6G4X217"/>
<dbReference type="Pfam" id="PF00975">
    <property type="entry name" value="Thioesterase"/>
    <property type="match status" value="1"/>
</dbReference>
<dbReference type="GO" id="GO:0016787">
    <property type="term" value="F:hydrolase activity"/>
    <property type="evidence" value="ECO:0007669"/>
    <property type="project" value="UniProtKB-KW"/>
</dbReference>
<evidence type="ECO:0000256" key="1">
    <source>
        <dbReference type="ARBA" id="ARBA00007169"/>
    </source>
</evidence>
<proteinExistence type="inferred from homology"/>
<comment type="similarity">
    <text evidence="1">Belongs to the thioesterase family.</text>
</comment>
<dbReference type="InterPro" id="IPR029058">
    <property type="entry name" value="AB_hydrolase_fold"/>
</dbReference>
<evidence type="ECO:0000313" key="4">
    <source>
        <dbReference type="EMBL" id="NGO71428.1"/>
    </source>
</evidence>
<protein>
    <submittedName>
        <fullName evidence="4">Thioesterase</fullName>
    </submittedName>
</protein>
<keyword evidence="2" id="KW-0378">Hydrolase</keyword>
<accession>A0A6G4X217</accession>
<dbReference type="InterPro" id="IPR012223">
    <property type="entry name" value="TEII"/>
</dbReference>
<dbReference type="InterPro" id="IPR020802">
    <property type="entry name" value="TesA-like"/>
</dbReference>
<organism evidence="4 5">
    <name type="scientific">Streptomyces boncukensis</name>
    <dbReference type="NCBI Taxonomy" id="2711219"/>
    <lineage>
        <taxon>Bacteria</taxon>
        <taxon>Bacillati</taxon>
        <taxon>Actinomycetota</taxon>
        <taxon>Actinomycetes</taxon>
        <taxon>Kitasatosporales</taxon>
        <taxon>Streptomycetaceae</taxon>
        <taxon>Streptomyces</taxon>
    </lineage>
</organism>